<evidence type="ECO:0000256" key="1">
    <source>
        <dbReference type="SAM" id="SignalP"/>
    </source>
</evidence>
<dbReference type="InterPro" id="IPR032347">
    <property type="entry name" value="DUF4864"/>
</dbReference>
<accession>A0ABS4DWS1</accession>
<dbReference type="Proteomes" id="UP000759443">
    <property type="component" value="Unassembled WGS sequence"/>
</dbReference>
<evidence type="ECO:0000313" key="2">
    <source>
        <dbReference type="EMBL" id="MBP1850122.1"/>
    </source>
</evidence>
<dbReference type="Pfam" id="PF16156">
    <property type="entry name" value="DUF4864"/>
    <property type="match status" value="1"/>
</dbReference>
<comment type="caution">
    <text evidence="2">The sequence shown here is derived from an EMBL/GenBank/DDBJ whole genome shotgun (WGS) entry which is preliminary data.</text>
</comment>
<gene>
    <name evidence="2" type="ORF">J2Z17_001543</name>
</gene>
<keyword evidence="1" id="KW-0732">Signal</keyword>
<dbReference type="RefSeq" id="WP_209943729.1">
    <property type="nucleotide sequence ID" value="NZ_JAGGJU010000003.1"/>
</dbReference>
<proteinExistence type="predicted"/>
<feature type="signal peptide" evidence="1">
    <location>
        <begin position="1"/>
        <end position="27"/>
    </location>
</feature>
<evidence type="ECO:0008006" key="4">
    <source>
        <dbReference type="Google" id="ProtNLM"/>
    </source>
</evidence>
<organism evidence="2 3">
    <name type="scientific">Rhizobium halophytocola</name>
    <dbReference type="NCBI Taxonomy" id="735519"/>
    <lineage>
        <taxon>Bacteria</taxon>
        <taxon>Pseudomonadati</taxon>
        <taxon>Pseudomonadota</taxon>
        <taxon>Alphaproteobacteria</taxon>
        <taxon>Hyphomicrobiales</taxon>
        <taxon>Rhizobiaceae</taxon>
        <taxon>Rhizobium/Agrobacterium group</taxon>
        <taxon>Rhizobium</taxon>
    </lineage>
</organism>
<reference evidence="2 3" key="1">
    <citation type="submission" date="2021-03" db="EMBL/GenBank/DDBJ databases">
        <title>Genomic Encyclopedia of Type Strains, Phase IV (KMG-IV): sequencing the most valuable type-strain genomes for metagenomic binning, comparative biology and taxonomic classification.</title>
        <authorList>
            <person name="Goeker M."/>
        </authorList>
    </citation>
    <scope>NUCLEOTIDE SEQUENCE [LARGE SCALE GENOMIC DNA]</scope>
    <source>
        <strain evidence="2 3">DSM 21600</strain>
    </source>
</reference>
<dbReference type="EMBL" id="JAGGJU010000003">
    <property type="protein sequence ID" value="MBP1850122.1"/>
    <property type="molecule type" value="Genomic_DNA"/>
</dbReference>
<name>A0ABS4DWS1_9HYPH</name>
<evidence type="ECO:0000313" key="3">
    <source>
        <dbReference type="Proteomes" id="UP000759443"/>
    </source>
</evidence>
<sequence>MPGYRLFTPLALSATLCALLFSLPAKAADAMTEMRAVISGQLTAFINKDTDAAFSYASPAIKKLFREPQLFGEMVRRTYEAVYSPGSYAFGEGELDPDEKHGFQVVLIADHDGRQWAALYELERQPDGVFAINGVRMLRDRVSNGI</sequence>
<feature type="chain" id="PRO_5047093990" description="DUF4864 domain-containing protein" evidence="1">
    <location>
        <begin position="28"/>
        <end position="146"/>
    </location>
</feature>
<keyword evidence="3" id="KW-1185">Reference proteome</keyword>
<protein>
    <recommendedName>
        <fullName evidence="4">DUF4864 domain-containing protein</fullName>
    </recommendedName>
</protein>